<dbReference type="EMBL" id="JACXYY010000002">
    <property type="protein sequence ID" value="MBD3914159.1"/>
    <property type="molecule type" value="Genomic_DNA"/>
</dbReference>
<keyword evidence="1" id="KW-0732">Signal</keyword>
<sequence>MPRDVRRPRAAVAVAAGLAAAGVLGLSGCAGIGQPAPYDSPGINGLVIPTPTPDPSDFTDAVDNPWLPLAVDATWRYDVTGAGRTIGTIDAEVVDGTTDVAGLSATAVLTRTTIEDRTSAVTRFYAQDVTGNVWLVGEDLDGIGWRAGTDGAEAGLAMPADPRLGDGWRPYVVPGLPGAGTTIDDQSASMLQTSETGTGVDGDEAGTTTRNVYERGVGLVGVEDLDAGWTARLVGQSGS</sequence>
<gene>
    <name evidence="2" type="ORF">IEZ25_05990</name>
</gene>
<feature type="signal peptide" evidence="1">
    <location>
        <begin position="1"/>
        <end position="25"/>
    </location>
</feature>
<dbReference type="Proteomes" id="UP000649289">
    <property type="component" value="Unassembled WGS sequence"/>
</dbReference>
<reference evidence="2 3" key="1">
    <citation type="submission" date="2020-09" db="EMBL/GenBank/DDBJ databases">
        <title>novel species in genus Nocardioides.</title>
        <authorList>
            <person name="Zhang G."/>
        </authorList>
    </citation>
    <scope>NUCLEOTIDE SEQUENCE [LARGE SCALE GENOMIC DNA]</scope>
    <source>
        <strain evidence="2 3">19197</strain>
    </source>
</reference>
<evidence type="ECO:0000313" key="2">
    <source>
        <dbReference type="EMBL" id="MBD3914159.1"/>
    </source>
</evidence>
<comment type="caution">
    <text evidence="2">The sequence shown here is derived from an EMBL/GenBank/DDBJ whole genome shotgun (WGS) entry which is preliminary data.</text>
</comment>
<keyword evidence="3" id="KW-1185">Reference proteome</keyword>
<proteinExistence type="predicted"/>
<evidence type="ECO:0000256" key="1">
    <source>
        <dbReference type="SAM" id="SignalP"/>
    </source>
</evidence>
<organism evidence="2 3">
    <name type="scientific">Nocardioides hwasunensis</name>
    <dbReference type="NCBI Taxonomy" id="397258"/>
    <lineage>
        <taxon>Bacteria</taxon>
        <taxon>Bacillati</taxon>
        <taxon>Actinomycetota</taxon>
        <taxon>Actinomycetes</taxon>
        <taxon>Propionibacteriales</taxon>
        <taxon>Nocardioidaceae</taxon>
        <taxon>Nocardioides</taxon>
    </lineage>
</organism>
<feature type="chain" id="PRO_5046504979" evidence="1">
    <location>
        <begin position="26"/>
        <end position="239"/>
    </location>
</feature>
<evidence type="ECO:0000313" key="3">
    <source>
        <dbReference type="Proteomes" id="UP000649289"/>
    </source>
</evidence>
<dbReference type="PROSITE" id="PS51257">
    <property type="entry name" value="PROKAR_LIPOPROTEIN"/>
    <property type="match status" value="1"/>
</dbReference>
<dbReference type="RefSeq" id="WP_191198485.1">
    <property type="nucleotide sequence ID" value="NZ_BAAAPA010000003.1"/>
</dbReference>
<protein>
    <submittedName>
        <fullName evidence="2">Uncharacterized protein</fullName>
    </submittedName>
</protein>
<accession>A0ABR8MI40</accession>
<name>A0ABR8MI40_9ACTN</name>